<sequence>MGKRKRRGYSEDDNGGGGVHSTIATLGTLGGVAAATYGGYQALMNPEETQKNFEKHYKDNWPLKNFFRSGLTYIGGEPSNAAVNAATSGHVVPSPNKNPKDVSALTSSPASSHAPSPASSPASSHAPSPASSRASSHAPSPAVLKPQLLEAIQHFSKELFNKVENPGTSEDKEVENALVHALNSVKVDLQNQLKQLHQRVEQQNNEKVSREEQQNNEIQTKTEELERLRKAERELHEQLQQTVSASDHKITHLQKDARISAIQAQKDAAAEAARAASIQLQITETQKRAVEADLEHLRNAHVALILQAQSGVSASDHKNTHLQKDALISAIQAQKDAAAEAAHAASIQLQLTQVELAKALEEIKSVQTRDENQRVEIQNAERLLKQYKEQAAAQQRLFREVKTVQNIKSIKSIKSIECELREADFAPEPKRSKISHGSSSSNILAQPGAAPTQSSA</sequence>
<evidence type="ECO:0000313" key="3">
    <source>
        <dbReference type="EMBL" id="QHS97550.1"/>
    </source>
</evidence>
<feature type="compositionally biased region" description="Low complexity" evidence="2">
    <location>
        <begin position="107"/>
        <end position="140"/>
    </location>
</feature>
<name>A0A6C0BZK5_9ZZZZ</name>
<evidence type="ECO:0000256" key="2">
    <source>
        <dbReference type="SAM" id="MobiDB-lite"/>
    </source>
</evidence>
<organism evidence="3">
    <name type="scientific">viral metagenome</name>
    <dbReference type="NCBI Taxonomy" id="1070528"/>
    <lineage>
        <taxon>unclassified sequences</taxon>
        <taxon>metagenomes</taxon>
        <taxon>organismal metagenomes</taxon>
    </lineage>
</organism>
<feature type="region of interest" description="Disordered" evidence="2">
    <location>
        <begin position="87"/>
        <end position="140"/>
    </location>
</feature>
<reference evidence="3" key="1">
    <citation type="journal article" date="2020" name="Nature">
        <title>Giant virus diversity and host interactions through global metagenomics.</title>
        <authorList>
            <person name="Schulz F."/>
            <person name="Roux S."/>
            <person name="Paez-Espino D."/>
            <person name="Jungbluth S."/>
            <person name="Walsh D.A."/>
            <person name="Denef V.J."/>
            <person name="McMahon K.D."/>
            <person name="Konstantinidis K.T."/>
            <person name="Eloe-Fadrosh E.A."/>
            <person name="Kyrpides N.C."/>
            <person name="Woyke T."/>
        </authorList>
    </citation>
    <scope>NUCLEOTIDE SEQUENCE</scope>
    <source>
        <strain evidence="3">GVMAG-M-3300020182-33</strain>
    </source>
</reference>
<proteinExistence type="predicted"/>
<protein>
    <submittedName>
        <fullName evidence="3">Uncharacterized protein</fullName>
    </submittedName>
</protein>
<feature type="region of interest" description="Disordered" evidence="2">
    <location>
        <begin position="427"/>
        <end position="456"/>
    </location>
</feature>
<dbReference type="AlphaFoldDB" id="A0A6C0BZK5"/>
<accession>A0A6C0BZK5</accession>
<evidence type="ECO:0000256" key="1">
    <source>
        <dbReference type="SAM" id="Coils"/>
    </source>
</evidence>
<feature type="region of interest" description="Disordered" evidence="2">
    <location>
        <begin position="1"/>
        <end position="20"/>
    </location>
</feature>
<keyword evidence="1" id="KW-0175">Coiled coil</keyword>
<dbReference type="EMBL" id="MN739300">
    <property type="protein sequence ID" value="QHS97550.1"/>
    <property type="molecule type" value="Genomic_DNA"/>
</dbReference>
<feature type="coiled-coil region" evidence="1">
    <location>
        <begin position="349"/>
        <end position="397"/>
    </location>
</feature>
<feature type="coiled-coil region" evidence="1">
    <location>
        <begin position="179"/>
        <end position="245"/>
    </location>
</feature>